<dbReference type="PANTHER" id="PTHR30160:SF1">
    <property type="entry name" value="LIPOPOLYSACCHARIDE 1,2-N-ACETYLGLUCOSAMINETRANSFERASE-RELATED"/>
    <property type="match status" value="1"/>
</dbReference>
<dbReference type="Gene3D" id="3.40.50.2000">
    <property type="entry name" value="Glycogen Phosphorylase B"/>
    <property type="match status" value="2"/>
</dbReference>
<dbReference type="AlphaFoldDB" id="A0A4V2F3D6"/>
<keyword evidence="1" id="KW-0328">Glycosyltransferase</keyword>
<organism evidence="3 4">
    <name type="scientific">Motilibacter rhizosphaerae</name>
    <dbReference type="NCBI Taxonomy" id="598652"/>
    <lineage>
        <taxon>Bacteria</taxon>
        <taxon>Bacillati</taxon>
        <taxon>Actinomycetota</taxon>
        <taxon>Actinomycetes</taxon>
        <taxon>Motilibacterales</taxon>
        <taxon>Motilibacteraceae</taxon>
        <taxon>Motilibacter</taxon>
    </lineage>
</organism>
<evidence type="ECO:0000256" key="2">
    <source>
        <dbReference type="ARBA" id="ARBA00022679"/>
    </source>
</evidence>
<dbReference type="Pfam" id="PF01075">
    <property type="entry name" value="Glyco_transf_9"/>
    <property type="match status" value="1"/>
</dbReference>
<dbReference type="RefSeq" id="WP_130493893.1">
    <property type="nucleotide sequence ID" value="NZ_SGXD01000004.1"/>
</dbReference>
<dbReference type="GO" id="GO:0009244">
    <property type="term" value="P:lipopolysaccharide core region biosynthetic process"/>
    <property type="evidence" value="ECO:0007669"/>
    <property type="project" value="TreeGrafter"/>
</dbReference>
<dbReference type="Proteomes" id="UP000293638">
    <property type="component" value="Unassembled WGS sequence"/>
</dbReference>
<reference evidence="3 4" key="1">
    <citation type="submission" date="2019-02" db="EMBL/GenBank/DDBJ databases">
        <title>Genomic Encyclopedia of Type Strains, Phase IV (KMG-IV): sequencing the most valuable type-strain genomes for metagenomic binning, comparative biology and taxonomic classification.</title>
        <authorList>
            <person name="Goeker M."/>
        </authorList>
    </citation>
    <scope>NUCLEOTIDE SEQUENCE [LARGE SCALE GENOMIC DNA]</scope>
    <source>
        <strain evidence="3 4">DSM 45622</strain>
    </source>
</reference>
<dbReference type="SUPFAM" id="SSF53756">
    <property type="entry name" value="UDP-Glycosyltransferase/glycogen phosphorylase"/>
    <property type="match status" value="1"/>
</dbReference>
<proteinExistence type="predicted"/>
<dbReference type="OrthoDB" id="9783989at2"/>
<dbReference type="GO" id="GO:0008713">
    <property type="term" value="F:ADP-heptose-lipopolysaccharide heptosyltransferase activity"/>
    <property type="evidence" value="ECO:0007669"/>
    <property type="project" value="TreeGrafter"/>
</dbReference>
<dbReference type="EMBL" id="SGXD01000004">
    <property type="protein sequence ID" value="RZS82743.1"/>
    <property type="molecule type" value="Genomic_DNA"/>
</dbReference>
<dbReference type="PANTHER" id="PTHR30160">
    <property type="entry name" value="TETRAACYLDISACCHARIDE 4'-KINASE-RELATED"/>
    <property type="match status" value="1"/>
</dbReference>
<name>A0A4V2F3D6_9ACTN</name>
<gene>
    <name evidence="3" type="ORF">EV189_3138</name>
</gene>
<comment type="caution">
    <text evidence="3">The sequence shown here is derived from an EMBL/GenBank/DDBJ whole genome shotgun (WGS) entry which is preliminary data.</text>
</comment>
<keyword evidence="2 3" id="KW-0808">Transferase</keyword>
<sequence>MTAGAPRVLCVRLDSAGDVLVTGPAVRAVAAGASSVVLLAGPQGAAAARLLPGVDEVLVWTCPWIVGDAPAVDPADVADLVARVAALEVDEAVVFTSFHQSALPTALLLRLAGVANVSATSTDYPGSLLDVRHQVDEAVDVPEPERHLALAAAAGFALPAGDDGRLALRHPLPELPAEVAALTADPYVVLHPGASVPARAWTPQRCAEAVELLADAGWRVLVTGTAGERELTRTVAGTRGTDLGGATSLGQTARLLAGAAAVVVGNTGPAHLAAAVGTPVVSLFAPTVPAQRWAPYAVETVLLGDQDAPCRGSRARVCPVPGHPCLAGVSGADVVAAVEKLGGSPVGLRQREGVS</sequence>
<protein>
    <submittedName>
        <fullName evidence="3">ADP-heptose:LPS heptosyltransferase</fullName>
    </submittedName>
</protein>
<evidence type="ECO:0000313" key="4">
    <source>
        <dbReference type="Proteomes" id="UP000293638"/>
    </source>
</evidence>
<evidence type="ECO:0000256" key="1">
    <source>
        <dbReference type="ARBA" id="ARBA00022676"/>
    </source>
</evidence>
<dbReference type="GO" id="GO:0005829">
    <property type="term" value="C:cytosol"/>
    <property type="evidence" value="ECO:0007669"/>
    <property type="project" value="TreeGrafter"/>
</dbReference>
<dbReference type="InterPro" id="IPR002201">
    <property type="entry name" value="Glyco_trans_9"/>
</dbReference>
<evidence type="ECO:0000313" key="3">
    <source>
        <dbReference type="EMBL" id="RZS82743.1"/>
    </source>
</evidence>
<dbReference type="InterPro" id="IPR051199">
    <property type="entry name" value="LPS_LOS_Heptosyltrfase"/>
</dbReference>
<dbReference type="CDD" id="cd03789">
    <property type="entry name" value="GT9_LPS_heptosyltransferase"/>
    <property type="match status" value="1"/>
</dbReference>
<keyword evidence="4" id="KW-1185">Reference proteome</keyword>
<accession>A0A4V2F3D6</accession>